<dbReference type="STRING" id="1817813.A2008_01755"/>
<comment type="caution">
    <text evidence="9">The sequence shown here is derived from an EMBL/GenBank/DDBJ whole genome shotgun (WGS) entry which is preliminary data.</text>
</comment>
<protein>
    <recommendedName>
        <fullName evidence="8">ABC transmembrane type-1 domain-containing protein</fullName>
    </recommendedName>
</protein>
<feature type="transmembrane region" description="Helical" evidence="7">
    <location>
        <begin position="284"/>
        <end position="307"/>
    </location>
</feature>
<sequence length="310" mass="34509">MVFTLVFAAAWAARRFYFRKHPGDLSKNRWAYFFMAPAMAVFAVFFIIPVARGILISFQNYSFTGGWLDNFCGLDNYVYALSDKVFIKSAFNTFIYTITVVPANIALALSLAVLVYRLSERVQTWFKGAFYLPGVISIVTLSIVWRYIFDFKAGVLNIILGLFSLGPVGWLTSEDMSLFSIILFTILKGPGGALLIYLTALCNIPKDYFEAAAVDGAGPVKVFVSITFPLLLPQTMFLAISLTIDAMQVFAPVMLLTEGGPANSSEVVMHRVYKEAFNNLNMGAASAMSVLLFLVILAASVIQYRYFRYE</sequence>
<organism evidence="9 10">
    <name type="scientific">Candidatus Wallbacteria bacterium GWC2_49_35</name>
    <dbReference type="NCBI Taxonomy" id="1817813"/>
    <lineage>
        <taxon>Bacteria</taxon>
        <taxon>Candidatus Walliibacteriota</taxon>
    </lineage>
</organism>
<evidence type="ECO:0000313" key="9">
    <source>
        <dbReference type="EMBL" id="OGM00686.1"/>
    </source>
</evidence>
<dbReference type="PANTHER" id="PTHR30193">
    <property type="entry name" value="ABC TRANSPORTER PERMEASE PROTEIN"/>
    <property type="match status" value="1"/>
</dbReference>
<evidence type="ECO:0000256" key="5">
    <source>
        <dbReference type="ARBA" id="ARBA00022989"/>
    </source>
</evidence>
<keyword evidence="3" id="KW-1003">Cell membrane</keyword>
<feature type="transmembrane region" description="Helical" evidence="7">
    <location>
        <begin position="178"/>
        <end position="201"/>
    </location>
</feature>
<comment type="subcellular location">
    <subcellularLocation>
        <location evidence="1 7">Cell membrane</location>
        <topology evidence="1 7">Multi-pass membrane protein</topology>
    </subcellularLocation>
</comment>
<evidence type="ECO:0000256" key="2">
    <source>
        <dbReference type="ARBA" id="ARBA00022448"/>
    </source>
</evidence>
<dbReference type="SUPFAM" id="SSF161098">
    <property type="entry name" value="MetI-like"/>
    <property type="match status" value="1"/>
</dbReference>
<dbReference type="GO" id="GO:0055085">
    <property type="term" value="P:transmembrane transport"/>
    <property type="evidence" value="ECO:0007669"/>
    <property type="project" value="InterPro"/>
</dbReference>
<dbReference type="AlphaFoldDB" id="A0A1F7WCY1"/>
<dbReference type="Proteomes" id="UP000178735">
    <property type="component" value="Unassembled WGS sequence"/>
</dbReference>
<dbReference type="InterPro" id="IPR000515">
    <property type="entry name" value="MetI-like"/>
</dbReference>
<evidence type="ECO:0000256" key="7">
    <source>
        <dbReference type="RuleBase" id="RU363032"/>
    </source>
</evidence>
<dbReference type="SUPFAM" id="SSF160964">
    <property type="entry name" value="MalF N-terminal region-like"/>
    <property type="match status" value="1"/>
</dbReference>
<evidence type="ECO:0000256" key="6">
    <source>
        <dbReference type="ARBA" id="ARBA00023136"/>
    </source>
</evidence>
<dbReference type="CDD" id="cd06261">
    <property type="entry name" value="TM_PBP2"/>
    <property type="match status" value="1"/>
</dbReference>
<feature type="transmembrane region" description="Helical" evidence="7">
    <location>
        <begin position="155"/>
        <end position="172"/>
    </location>
</feature>
<proteinExistence type="inferred from homology"/>
<keyword evidence="4 7" id="KW-0812">Transmembrane</keyword>
<gene>
    <name evidence="9" type="ORF">A2008_01755</name>
</gene>
<dbReference type="Pfam" id="PF00528">
    <property type="entry name" value="BPD_transp_1"/>
    <property type="match status" value="1"/>
</dbReference>
<feature type="transmembrane region" description="Helical" evidence="7">
    <location>
        <begin position="222"/>
        <end position="244"/>
    </location>
</feature>
<feature type="domain" description="ABC transmembrane type-1" evidence="8">
    <location>
        <begin position="90"/>
        <end position="303"/>
    </location>
</feature>
<dbReference type="Gene3D" id="1.10.3720.10">
    <property type="entry name" value="MetI-like"/>
    <property type="match status" value="1"/>
</dbReference>
<keyword evidence="6 7" id="KW-0472">Membrane</keyword>
<reference evidence="9 10" key="1">
    <citation type="journal article" date="2016" name="Nat. Commun.">
        <title>Thousands of microbial genomes shed light on interconnected biogeochemical processes in an aquifer system.</title>
        <authorList>
            <person name="Anantharaman K."/>
            <person name="Brown C.T."/>
            <person name="Hug L.A."/>
            <person name="Sharon I."/>
            <person name="Castelle C.J."/>
            <person name="Probst A.J."/>
            <person name="Thomas B.C."/>
            <person name="Singh A."/>
            <person name="Wilkins M.J."/>
            <person name="Karaoz U."/>
            <person name="Brodie E.L."/>
            <person name="Williams K.H."/>
            <person name="Hubbard S.S."/>
            <person name="Banfield J.F."/>
        </authorList>
    </citation>
    <scope>NUCLEOTIDE SEQUENCE [LARGE SCALE GENOMIC DNA]</scope>
</reference>
<feature type="transmembrane region" description="Helical" evidence="7">
    <location>
        <begin position="94"/>
        <end position="116"/>
    </location>
</feature>
<evidence type="ECO:0000313" key="10">
    <source>
        <dbReference type="Proteomes" id="UP000178735"/>
    </source>
</evidence>
<name>A0A1F7WCY1_9BACT</name>
<feature type="transmembrane region" description="Helical" evidence="7">
    <location>
        <begin position="128"/>
        <end position="148"/>
    </location>
</feature>
<dbReference type="PROSITE" id="PS50928">
    <property type="entry name" value="ABC_TM1"/>
    <property type="match status" value="1"/>
</dbReference>
<dbReference type="EMBL" id="MGFH01000253">
    <property type="protein sequence ID" value="OGM00686.1"/>
    <property type="molecule type" value="Genomic_DNA"/>
</dbReference>
<feature type="transmembrane region" description="Helical" evidence="7">
    <location>
        <begin position="31"/>
        <end position="51"/>
    </location>
</feature>
<comment type="similarity">
    <text evidence="7">Belongs to the binding-protein-dependent transport system permease family.</text>
</comment>
<keyword evidence="5 7" id="KW-1133">Transmembrane helix</keyword>
<evidence type="ECO:0000256" key="4">
    <source>
        <dbReference type="ARBA" id="ARBA00022692"/>
    </source>
</evidence>
<dbReference type="InterPro" id="IPR035906">
    <property type="entry name" value="MetI-like_sf"/>
</dbReference>
<dbReference type="InterPro" id="IPR051393">
    <property type="entry name" value="ABC_transporter_permease"/>
</dbReference>
<accession>A0A1F7WCY1</accession>
<dbReference type="PANTHER" id="PTHR30193:SF37">
    <property type="entry name" value="INNER MEMBRANE ABC TRANSPORTER PERMEASE PROTEIN YCJO"/>
    <property type="match status" value="1"/>
</dbReference>
<evidence type="ECO:0000256" key="3">
    <source>
        <dbReference type="ARBA" id="ARBA00022475"/>
    </source>
</evidence>
<evidence type="ECO:0000259" key="8">
    <source>
        <dbReference type="PROSITE" id="PS50928"/>
    </source>
</evidence>
<evidence type="ECO:0000256" key="1">
    <source>
        <dbReference type="ARBA" id="ARBA00004651"/>
    </source>
</evidence>
<keyword evidence="2 7" id="KW-0813">Transport</keyword>
<dbReference type="GO" id="GO:0005886">
    <property type="term" value="C:plasma membrane"/>
    <property type="evidence" value="ECO:0007669"/>
    <property type="project" value="UniProtKB-SubCell"/>
</dbReference>